<comment type="similarity">
    <text evidence="1">Belongs to the asp23 family.</text>
</comment>
<comment type="caution">
    <text evidence="2">The sequence shown here is derived from an EMBL/GenBank/DDBJ whole genome shotgun (WGS) entry which is preliminary data.</text>
</comment>
<dbReference type="RefSeq" id="WP_270455231.1">
    <property type="nucleotide sequence ID" value="NZ_JADPIE010000010.1"/>
</dbReference>
<dbReference type="AlphaFoldDB" id="A0A931F8T8"/>
<organism evidence="2 3">
    <name type="scientific">Halonatronomonas betaini</name>
    <dbReference type="NCBI Taxonomy" id="2778430"/>
    <lineage>
        <taxon>Bacteria</taxon>
        <taxon>Bacillati</taxon>
        <taxon>Bacillota</taxon>
        <taxon>Clostridia</taxon>
        <taxon>Halanaerobiales</taxon>
        <taxon>Halarsenatibacteraceae</taxon>
        <taxon>Halonatronomonas</taxon>
    </lineage>
</organism>
<proteinExistence type="inferred from homology"/>
<accession>A0A931F8T8</accession>
<sequence length="280" mass="31576">MEVYALVGPSGSGKSHRARVVAYDYDIPLILDDGLLIHDGKVIGGSSAKKENSRLAAIKRAIFHYSDHLEEVKKAIRESQADKILVLGTSIEMVEKIVSRLELPEITEMIMIEDIASEDEIARAIETRARENKHVIPVPTIEVKSQFLGYFIDSLKVLFNREEDDLARESTVVRARFNYLGGLIVYNKVFRDVVYYISDQADIISQLRNVRISKEEDGMTIFVVVIIKYGYVIHEALNDFKHNLANSLERFTGIDVKAINVEVAGMEVDKDDLSNNSSSR</sequence>
<dbReference type="InterPro" id="IPR005531">
    <property type="entry name" value="Asp23"/>
</dbReference>
<dbReference type="Pfam" id="PF03780">
    <property type="entry name" value="Asp23"/>
    <property type="match status" value="1"/>
</dbReference>
<dbReference type="EMBL" id="JADPIE010000010">
    <property type="protein sequence ID" value="MBF8438131.1"/>
    <property type="molecule type" value="Genomic_DNA"/>
</dbReference>
<protein>
    <submittedName>
        <fullName evidence="2">Asp23/Gls24 family envelope stress response protein</fullName>
    </submittedName>
</protein>
<dbReference type="SUPFAM" id="SSF52540">
    <property type="entry name" value="P-loop containing nucleoside triphosphate hydrolases"/>
    <property type="match status" value="1"/>
</dbReference>
<dbReference type="InterPro" id="IPR027417">
    <property type="entry name" value="P-loop_NTPase"/>
</dbReference>
<dbReference type="Gene3D" id="3.40.50.300">
    <property type="entry name" value="P-loop containing nucleotide triphosphate hydrolases"/>
    <property type="match status" value="1"/>
</dbReference>
<name>A0A931F8T8_9FIRM</name>
<gene>
    <name evidence="2" type="ORF">I0Q91_13645</name>
</gene>
<dbReference type="Proteomes" id="UP000621436">
    <property type="component" value="Unassembled WGS sequence"/>
</dbReference>
<evidence type="ECO:0000313" key="3">
    <source>
        <dbReference type="Proteomes" id="UP000621436"/>
    </source>
</evidence>
<reference evidence="2" key="1">
    <citation type="submission" date="2020-11" db="EMBL/GenBank/DDBJ databases">
        <title>Halonatronomonas betainensis gen. nov., sp. nov. a novel haloalkaliphilic representative of the family Halanaerobiacae capable of betaine degradation.</title>
        <authorList>
            <person name="Boltyanskaya Y."/>
            <person name="Kevbrin V."/>
            <person name="Detkova E."/>
            <person name="Grouzdev D.S."/>
            <person name="Koziaeva V."/>
            <person name="Zhilina T."/>
        </authorList>
    </citation>
    <scope>NUCLEOTIDE SEQUENCE</scope>
    <source>
        <strain evidence="2">Z-7014</strain>
    </source>
</reference>
<evidence type="ECO:0000256" key="1">
    <source>
        <dbReference type="ARBA" id="ARBA00005721"/>
    </source>
</evidence>
<keyword evidence="3" id="KW-1185">Reference proteome</keyword>
<evidence type="ECO:0000313" key="2">
    <source>
        <dbReference type="EMBL" id="MBF8438131.1"/>
    </source>
</evidence>